<dbReference type="EMBL" id="DS999641">
    <property type="protein sequence ID" value="EFE72260.2"/>
    <property type="molecule type" value="Genomic_DNA"/>
</dbReference>
<gene>
    <name evidence="4" type="ORF">SSFG_07495</name>
</gene>
<evidence type="ECO:0000256" key="1">
    <source>
        <dbReference type="ARBA" id="ARBA00022801"/>
    </source>
</evidence>
<dbReference type="PANTHER" id="PTHR43156:SF2">
    <property type="entry name" value="STAGE II SPORULATION PROTEIN E"/>
    <property type="match status" value="1"/>
</dbReference>
<evidence type="ECO:0000313" key="4">
    <source>
        <dbReference type="EMBL" id="EFE72260.2"/>
    </source>
</evidence>
<dbReference type="Proteomes" id="UP000003824">
    <property type="component" value="Unassembled WGS sequence"/>
</dbReference>
<feature type="transmembrane region" description="Helical" evidence="2">
    <location>
        <begin position="126"/>
        <end position="147"/>
    </location>
</feature>
<accession>D5ZNX9</accession>
<protein>
    <submittedName>
        <fullName evidence="4">Integral membrane protein</fullName>
    </submittedName>
</protein>
<evidence type="ECO:0000259" key="3">
    <source>
        <dbReference type="SMART" id="SM00331"/>
    </source>
</evidence>
<proteinExistence type="predicted"/>
<dbReference type="RefSeq" id="WP_004993720.1">
    <property type="nucleotide sequence ID" value="NZ_DS999641.1"/>
</dbReference>
<sequence length="406" mass="41728">MEPTAIRTVAGRAVRRHEVIGGDRRPAGSGRGPGDGCTAGAWGDYGSPAAVRWRRLLPAALIVCAAVVDIVSPEAVSTFPLLAAAPVAAAPLLSLAGTIVTGVAASLTGVLLVLGHGSPPVGISHTTAQGSLVVLTAFAGVLNRLMARDRRRLRSARDVAETVQRAVLPAPPDRIGPLAVAARYTAAAEEAAIGGDLYAVLETPYGVRMMVADVRGKGLGAVTTVAGLLGTFFEAAAHTPGLPELVHRLEGKLQRMNALPGDREAAETFATAVVAELSADGATLHVANRGHPAPLLVGGGRARPLEPGTPALPLGLADLGGPDVPVDRFEMPKDATLVLFTDGLTEARDRTGAFYDPTPCLSRSIPPAPDRVLDTLTADLTRHTGGRLSDDSALLAVTRLPGTDAR</sequence>
<keyword evidence="2" id="KW-0472">Membrane</keyword>
<keyword evidence="1" id="KW-0378">Hydrolase</keyword>
<dbReference type="eggNOG" id="COG2208">
    <property type="taxonomic scope" value="Bacteria"/>
</dbReference>
<name>D5ZNX9_STRV1</name>
<keyword evidence="2" id="KW-0812">Transmembrane</keyword>
<dbReference type="InterPro" id="IPR001932">
    <property type="entry name" value="PPM-type_phosphatase-like_dom"/>
</dbReference>
<reference evidence="5" key="1">
    <citation type="submission" date="2008-12" db="EMBL/GenBank/DDBJ databases">
        <title>Annotation of Streptomyces ghanaensis ATCC 14672.</title>
        <authorList>
            <consortium name="The Broad Institute Genome Sequencing Platform"/>
            <consortium name="Broad Institute Microbial Sequencing Center"/>
            <person name="Fischbach M."/>
            <person name="Ward D."/>
            <person name="Young S."/>
            <person name="Kodira C.D."/>
            <person name="Zeng Q."/>
            <person name="Koehrsen M."/>
            <person name="Godfrey P."/>
            <person name="Alvarado L."/>
            <person name="Berlin A.M."/>
            <person name="Borenstein D."/>
            <person name="Chen Z."/>
            <person name="Engels R."/>
            <person name="Freedman E."/>
            <person name="Gellesch M."/>
            <person name="Goldberg J."/>
            <person name="Griggs A."/>
            <person name="Gujja S."/>
            <person name="Heiman D.I."/>
            <person name="Hepburn T.A."/>
            <person name="Howarth C."/>
            <person name="Jen D."/>
            <person name="Larson L."/>
            <person name="Lewis B."/>
            <person name="Mehta T."/>
            <person name="Park D."/>
            <person name="Pearson M."/>
            <person name="Roberts A."/>
            <person name="Saif S."/>
            <person name="Shea T.D."/>
            <person name="Shenoy N."/>
            <person name="Sisk P."/>
            <person name="Stolte C."/>
            <person name="Sykes S.N."/>
            <person name="Walk T."/>
            <person name="White J."/>
            <person name="Yandava C."/>
            <person name="Straight P."/>
            <person name="Clardy J."/>
            <person name="Hung D."/>
            <person name="Kolter R."/>
            <person name="Mekalanos J."/>
            <person name="Walker S."/>
            <person name="Walsh C.T."/>
            <person name="Wieland B.L.C."/>
            <person name="Ilzarbe M."/>
            <person name="Galagan J."/>
            <person name="Nusbaum C."/>
            <person name="Birren B."/>
        </authorList>
    </citation>
    <scope>NUCLEOTIDE SEQUENCE [LARGE SCALE GENOMIC DNA]</scope>
    <source>
        <strain evidence="5">ATCC 14672 / DSM 40746 / JCM 4963 / KCTC 9882 / NRRL B-12104 / FH 1290</strain>
    </source>
</reference>
<keyword evidence="2" id="KW-1133">Transmembrane helix</keyword>
<dbReference type="Gene3D" id="3.60.40.10">
    <property type="entry name" value="PPM-type phosphatase domain"/>
    <property type="match status" value="1"/>
</dbReference>
<dbReference type="InterPro" id="IPR052016">
    <property type="entry name" value="Bact_Sigma-Reg"/>
</dbReference>
<dbReference type="SUPFAM" id="SSF81606">
    <property type="entry name" value="PP2C-like"/>
    <property type="match status" value="1"/>
</dbReference>
<dbReference type="AlphaFoldDB" id="D5ZNX9"/>
<feature type="domain" description="PPM-type phosphatase" evidence="3">
    <location>
        <begin position="178"/>
        <end position="399"/>
    </location>
</feature>
<feature type="transmembrane region" description="Helical" evidence="2">
    <location>
        <begin position="88"/>
        <end position="114"/>
    </location>
</feature>
<evidence type="ECO:0000313" key="5">
    <source>
        <dbReference type="Proteomes" id="UP000003824"/>
    </source>
</evidence>
<dbReference type="GO" id="GO:0016791">
    <property type="term" value="F:phosphatase activity"/>
    <property type="evidence" value="ECO:0007669"/>
    <property type="project" value="TreeGrafter"/>
</dbReference>
<evidence type="ECO:0000256" key="2">
    <source>
        <dbReference type="SAM" id="Phobius"/>
    </source>
</evidence>
<organism evidence="4 5">
    <name type="scientific">Streptomyces viridosporus (strain ATCC 14672 / DSM 40746 / JCM 4963 / KCTC 9882 / NRRL B-12104 / FH 1290)</name>
    <name type="common">Streptomyces ghanaensis</name>
    <dbReference type="NCBI Taxonomy" id="566461"/>
    <lineage>
        <taxon>Bacteria</taxon>
        <taxon>Bacillati</taxon>
        <taxon>Actinomycetota</taxon>
        <taxon>Actinomycetes</taxon>
        <taxon>Kitasatosporales</taxon>
        <taxon>Streptomycetaceae</taxon>
        <taxon>Streptomyces</taxon>
    </lineage>
</organism>
<dbReference type="SMART" id="SM00331">
    <property type="entry name" value="PP2C_SIG"/>
    <property type="match status" value="1"/>
</dbReference>
<dbReference type="Pfam" id="PF07228">
    <property type="entry name" value="SpoIIE"/>
    <property type="match status" value="1"/>
</dbReference>
<dbReference type="PANTHER" id="PTHR43156">
    <property type="entry name" value="STAGE II SPORULATION PROTEIN E-RELATED"/>
    <property type="match status" value="1"/>
</dbReference>
<dbReference type="InterPro" id="IPR036457">
    <property type="entry name" value="PPM-type-like_dom_sf"/>
</dbReference>